<keyword evidence="2" id="KW-0413">Isomerase</keyword>
<evidence type="ECO:0000256" key="2">
    <source>
        <dbReference type="ARBA" id="ARBA00023235"/>
    </source>
</evidence>
<evidence type="ECO:0000259" key="3">
    <source>
        <dbReference type="PROSITE" id="PS51168"/>
    </source>
</evidence>
<dbReference type="InterPro" id="IPR036263">
    <property type="entry name" value="Chorismate_II_sf"/>
</dbReference>
<dbReference type="SUPFAM" id="SSF48600">
    <property type="entry name" value="Chorismate mutase II"/>
    <property type="match status" value="1"/>
</dbReference>
<comment type="caution">
    <text evidence="4">The sequence shown here is derived from an EMBL/GenBank/DDBJ whole genome shotgun (WGS) entry which is preliminary data.</text>
</comment>
<dbReference type="EMBL" id="SMAI01000013">
    <property type="protein sequence ID" value="TCT02425.1"/>
    <property type="molecule type" value="Genomic_DNA"/>
</dbReference>
<protein>
    <recommendedName>
        <fullName evidence="1">chorismate mutase</fullName>
        <ecNumber evidence="1">5.4.99.5</ecNumber>
    </recommendedName>
</protein>
<dbReference type="Proteomes" id="UP000294664">
    <property type="component" value="Unassembled WGS sequence"/>
</dbReference>
<dbReference type="OrthoDB" id="514491at2"/>
<dbReference type="RefSeq" id="WP_132034178.1">
    <property type="nucleotide sequence ID" value="NZ_SMAI01000013.1"/>
</dbReference>
<dbReference type="SMART" id="SM00830">
    <property type="entry name" value="CM_2"/>
    <property type="match status" value="1"/>
</dbReference>
<dbReference type="GO" id="GO:0004106">
    <property type="term" value="F:chorismate mutase activity"/>
    <property type="evidence" value="ECO:0007669"/>
    <property type="project" value="UniProtKB-EC"/>
</dbReference>
<dbReference type="InterPro" id="IPR002701">
    <property type="entry name" value="CM_II_prokaryot"/>
</dbReference>
<dbReference type="GO" id="GO:0016829">
    <property type="term" value="F:lyase activity"/>
    <property type="evidence" value="ECO:0007669"/>
    <property type="project" value="UniProtKB-KW"/>
</dbReference>
<evidence type="ECO:0000313" key="5">
    <source>
        <dbReference type="Proteomes" id="UP000294664"/>
    </source>
</evidence>
<dbReference type="GO" id="GO:0046417">
    <property type="term" value="P:chorismate metabolic process"/>
    <property type="evidence" value="ECO:0007669"/>
    <property type="project" value="InterPro"/>
</dbReference>
<dbReference type="Pfam" id="PF01817">
    <property type="entry name" value="CM_2"/>
    <property type="match status" value="1"/>
</dbReference>
<dbReference type="InterPro" id="IPR051331">
    <property type="entry name" value="Chorismate_mutase-related"/>
</dbReference>
<accession>A0A4R3LUT4</accession>
<feature type="domain" description="Chorismate mutase" evidence="3">
    <location>
        <begin position="2"/>
        <end position="93"/>
    </location>
</feature>
<organism evidence="4 5">
    <name type="scientific">Aquabacter spiritensis</name>
    <dbReference type="NCBI Taxonomy" id="933073"/>
    <lineage>
        <taxon>Bacteria</taxon>
        <taxon>Pseudomonadati</taxon>
        <taxon>Pseudomonadota</taxon>
        <taxon>Alphaproteobacteria</taxon>
        <taxon>Hyphomicrobiales</taxon>
        <taxon>Xanthobacteraceae</taxon>
        <taxon>Aquabacter</taxon>
    </lineage>
</organism>
<proteinExistence type="predicted"/>
<dbReference type="EC" id="5.4.99.5" evidence="1"/>
<gene>
    <name evidence="4" type="ORF">EDC64_11372</name>
</gene>
<dbReference type="Gene3D" id="1.20.59.10">
    <property type="entry name" value="Chorismate mutase"/>
    <property type="match status" value="1"/>
</dbReference>
<dbReference type="PROSITE" id="PS51168">
    <property type="entry name" value="CHORISMATE_MUT_2"/>
    <property type="match status" value="1"/>
</dbReference>
<dbReference type="InterPro" id="IPR036979">
    <property type="entry name" value="CM_dom_sf"/>
</dbReference>
<reference evidence="4 5" key="1">
    <citation type="submission" date="2019-03" db="EMBL/GenBank/DDBJ databases">
        <title>Genomic Encyclopedia of Type Strains, Phase IV (KMG-IV): sequencing the most valuable type-strain genomes for metagenomic binning, comparative biology and taxonomic classification.</title>
        <authorList>
            <person name="Goeker M."/>
        </authorList>
    </citation>
    <scope>NUCLEOTIDE SEQUENCE [LARGE SCALE GENOMIC DNA]</scope>
    <source>
        <strain evidence="4 5">DSM 9035</strain>
    </source>
</reference>
<keyword evidence="4" id="KW-0670">Pyruvate</keyword>
<keyword evidence="5" id="KW-1185">Reference proteome</keyword>
<dbReference type="AlphaFoldDB" id="A0A4R3LUT4"/>
<evidence type="ECO:0000256" key="1">
    <source>
        <dbReference type="ARBA" id="ARBA00012404"/>
    </source>
</evidence>
<sequence>MSAVDPALAAARVEIDAIDDRIVDHLVERVAVVRRVVGIKQAAGIPALLPDRVEEVVARVCDRACAKGIPPDLAEEVWRTIIAWTVRFEESQLDAKE</sequence>
<dbReference type="GO" id="GO:0009697">
    <property type="term" value="P:salicylic acid biosynthetic process"/>
    <property type="evidence" value="ECO:0007669"/>
    <property type="project" value="TreeGrafter"/>
</dbReference>
<dbReference type="PANTHER" id="PTHR38041:SF1">
    <property type="entry name" value="CHORISMATE MUTASE"/>
    <property type="match status" value="1"/>
</dbReference>
<name>A0A4R3LUT4_9HYPH</name>
<keyword evidence="4" id="KW-0456">Lyase</keyword>
<dbReference type="PANTHER" id="PTHR38041">
    <property type="entry name" value="CHORISMATE MUTASE"/>
    <property type="match status" value="1"/>
</dbReference>
<evidence type="ECO:0000313" key="4">
    <source>
        <dbReference type="EMBL" id="TCT02425.1"/>
    </source>
</evidence>